<dbReference type="GO" id="GO:0006284">
    <property type="term" value="P:base-excision repair"/>
    <property type="evidence" value="ECO:0007669"/>
    <property type="project" value="UniProtKB-UniRule"/>
</dbReference>
<sequence>MLQQTTVAAVKDYFRRFTERWPRVEDLAAAEDAEVMSAWAGLGYYARARNLLACARTVTRSHNGRFPETAEGLQALPGVGAYTSAAIAAIAFDEPAAVVDGNIERVTTRLCLIETPLPSARREIRLEVERMTLSRRPGDFAQAMMDLGATICTPRRPACVLCPLALACKARATGRQEEFPHKLAKKAKPFRRGAAFVARRRSDGAVWLRRRPNQGMLGGMAEPPTTGWSSRSDGQLGIEAAPFDADWSAAGTVQHGFTHFDLQLEVFRADIDYIDDDDGWWAPAESIDQEALPTLMRSVIAAAFPELSAIRGPRS</sequence>
<dbReference type="InterPro" id="IPR023170">
    <property type="entry name" value="HhH_base_excis_C"/>
</dbReference>
<feature type="domain" description="HhH-GPD" evidence="15">
    <location>
        <begin position="1"/>
        <end position="150"/>
    </location>
</feature>
<keyword evidence="17" id="KW-1185">Reference proteome</keyword>
<evidence type="ECO:0000256" key="5">
    <source>
        <dbReference type="ARBA" id="ARBA00022023"/>
    </source>
</evidence>
<accession>A0A1H0GPP0</accession>
<keyword evidence="8 14" id="KW-0227">DNA damage</keyword>
<keyword evidence="9" id="KW-0378">Hydrolase</keyword>
<name>A0A1H0GPP0_9HYPH</name>
<keyword evidence="12" id="KW-0234">DNA repair</keyword>
<dbReference type="EMBL" id="FNIT01000003">
    <property type="protein sequence ID" value="SDO08814.1"/>
    <property type="molecule type" value="Genomic_DNA"/>
</dbReference>
<dbReference type="InterPro" id="IPR004035">
    <property type="entry name" value="Endouclease-III_FeS-bd_BS"/>
</dbReference>
<keyword evidence="7" id="KW-0479">Metal-binding</keyword>
<dbReference type="GO" id="GO:0000701">
    <property type="term" value="F:purine-specific mismatch base pair DNA N-glycosylase activity"/>
    <property type="evidence" value="ECO:0007669"/>
    <property type="project" value="UniProtKB-EC"/>
</dbReference>
<comment type="cofactor">
    <cofactor evidence="14">
        <name>[4Fe-4S] cluster</name>
        <dbReference type="ChEBI" id="CHEBI:49883"/>
    </cofactor>
    <text evidence="14">Binds 1 [4Fe-4S] cluster.</text>
</comment>
<dbReference type="SMART" id="SM00478">
    <property type="entry name" value="ENDO3c"/>
    <property type="match status" value="1"/>
</dbReference>
<dbReference type="PANTHER" id="PTHR42944">
    <property type="entry name" value="ADENINE DNA GLYCOSYLASE"/>
    <property type="match status" value="1"/>
</dbReference>
<evidence type="ECO:0000256" key="7">
    <source>
        <dbReference type="ARBA" id="ARBA00022723"/>
    </source>
</evidence>
<dbReference type="InterPro" id="IPR044298">
    <property type="entry name" value="MIG/MutY"/>
</dbReference>
<dbReference type="GO" id="GO:0006298">
    <property type="term" value="P:mismatch repair"/>
    <property type="evidence" value="ECO:0007669"/>
    <property type="project" value="TreeGrafter"/>
</dbReference>
<comment type="catalytic activity">
    <reaction evidence="1 14">
        <text>Hydrolyzes free adenine bases from 7,8-dihydro-8-oxoguanine:adenine mismatched double-stranded DNA, leaving an apurinic site.</text>
        <dbReference type="EC" id="3.2.2.31"/>
    </reaction>
</comment>
<protein>
    <recommendedName>
        <fullName evidence="5 14">Adenine DNA glycosylase</fullName>
        <ecNumber evidence="4 14">3.2.2.31</ecNumber>
    </recommendedName>
</protein>
<dbReference type="SUPFAM" id="SSF55811">
    <property type="entry name" value="Nudix"/>
    <property type="match status" value="1"/>
</dbReference>
<dbReference type="GO" id="GO:0046872">
    <property type="term" value="F:metal ion binding"/>
    <property type="evidence" value="ECO:0007669"/>
    <property type="project" value="UniProtKB-UniRule"/>
</dbReference>
<evidence type="ECO:0000256" key="13">
    <source>
        <dbReference type="ARBA" id="ARBA00023295"/>
    </source>
</evidence>
<dbReference type="Gene3D" id="1.10.340.30">
    <property type="entry name" value="Hypothetical protein, domain 2"/>
    <property type="match status" value="1"/>
</dbReference>
<evidence type="ECO:0000256" key="9">
    <source>
        <dbReference type="ARBA" id="ARBA00022801"/>
    </source>
</evidence>
<dbReference type="CDD" id="cd00056">
    <property type="entry name" value="ENDO3c"/>
    <property type="match status" value="1"/>
</dbReference>
<dbReference type="Pfam" id="PF00730">
    <property type="entry name" value="HhH-GPD"/>
    <property type="match status" value="1"/>
</dbReference>
<evidence type="ECO:0000313" key="16">
    <source>
        <dbReference type="EMBL" id="SDO08814.1"/>
    </source>
</evidence>
<organism evidence="16 17">
    <name type="scientific">Aureimonas jatrophae</name>
    <dbReference type="NCBI Taxonomy" id="1166073"/>
    <lineage>
        <taxon>Bacteria</taxon>
        <taxon>Pseudomonadati</taxon>
        <taxon>Pseudomonadota</taxon>
        <taxon>Alphaproteobacteria</taxon>
        <taxon>Hyphomicrobiales</taxon>
        <taxon>Aurantimonadaceae</taxon>
        <taxon>Aureimonas</taxon>
    </lineage>
</organism>
<dbReference type="AlphaFoldDB" id="A0A1H0GPP0"/>
<reference evidence="16 17" key="1">
    <citation type="submission" date="2016-10" db="EMBL/GenBank/DDBJ databases">
        <authorList>
            <person name="de Groot N.N."/>
        </authorList>
    </citation>
    <scope>NUCLEOTIDE SEQUENCE [LARGE SCALE GENOMIC DNA]</scope>
    <source>
        <strain evidence="17">L7-484,KACC 16230,DSM 25025</strain>
    </source>
</reference>
<dbReference type="InterPro" id="IPR029119">
    <property type="entry name" value="MutY_C"/>
</dbReference>
<dbReference type="CDD" id="cd03431">
    <property type="entry name" value="NUDIX_DNA_Glycosylase_C-MutY"/>
    <property type="match status" value="1"/>
</dbReference>
<dbReference type="InterPro" id="IPR003265">
    <property type="entry name" value="HhH-GPD_domain"/>
</dbReference>
<dbReference type="Proteomes" id="UP000198793">
    <property type="component" value="Unassembled WGS sequence"/>
</dbReference>
<evidence type="ECO:0000256" key="14">
    <source>
        <dbReference type="RuleBase" id="RU365096"/>
    </source>
</evidence>
<dbReference type="PANTHER" id="PTHR42944:SF1">
    <property type="entry name" value="ADENINE DNA GLYCOSYLASE"/>
    <property type="match status" value="1"/>
</dbReference>
<proteinExistence type="inferred from homology"/>
<evidence type="ECO:0000256" key="2">
    <source>
        <dbReference type="ARBA" id="ARBA00002933"/>
    </source>
</evidence>
<evidence type="ECO:0000256" key="11">
    <source>
        <dbReference type="ARBA" id="ARBA00023014"/>
    </source>
</evidence>
<comment type="similarity">
    <text evidence="3 14">Belongs to the Nth/MutY family.</text>
</comment>
<dbReference type="InterPro" id="IPR015797">
    <property type="entry name" value="NUDIX_hydrolase-like_dom_sf"/>
</dbReference>
<evidence type="ECO:0000256" key="12">
    <source>
        <dbReference type="ARBA" id="ARBA00023204"/>
    </source>
</evidence>
<dbReference type="GO" id="GO:0032357">
    <property type="term" value="F:oxidized purine DNA binding"/>
    <property type="evidence" value="ECO:0007669"/>
    <property type="project" value="TreeGrafter"/>
</dbReference>
<evidence type="ECO:0000259" key="15">
    <source>
        <dbReference type="SMART" id="SM00478"/>
    </source>
</evidence>
<dbReference type="GO" id="GO:0051539">
    <property type="term" value="F:4 iron, 4 sulfur cluster binding"/>
    <property type="evidence" value="ECO:0007669"/>
    <property type="project" value="UniProtKB-UniRule"/>
</dbReference>
<dbReference type="Gene3D" id="3.90.79.10">
    <property type="entry name" value="Nucleoside Triphosphate Pyrophosphohydrolase"/>
    <property type="match status" value="1"/>
</dbReference>
<dbReference type="Pfam" id="PF14815">
    <property type="entry name" value="NUDIX_4"/>
    <property type="match status" value="1"/>
</dbReference>
<evidence type="ECO:0000313" key="17">
    <source>
        <dbReference type="Proteomes" id="UP000198793"/>
    </source>
</evidence>
<evidence type="ECO:0000256" key="10">
    <source>
        <dbReference type="ARBA" id="ARBA00023004"/>
    </source>
</evidence>
<evidence type="ECO:0000256" key="3">
    <source>
        <dbReference type="ARBA" id="ARBA00008343"/>
    </source>
</evidence>
<keyword evidence="11" id="KW-0411">Iron-sulfur</keyword>
<dbReference type="GO" id="GO:0034039">
    <property type="term" value="F:8-oxo-7,8-dihydroguanine DNA N-glycosylase activity"/>
    <property type="evidence" value="ECO:0007669"/>
    <property type="project" value="TreeGrafter"/>
</dbReference>
<keyword evidence="6" id="KW-0004">4Fe-4S</keyword>
<dbReference type="Gene3D" id="1.10.1670.10">
    <property type="entry name" value="Helix-hairpin-Helix base-excision DNA repair enzymes (C-terminal)"/>
    <property type="match status" value="1"/>
</dbReference>
<dbReference type="PROSITE" id="PS00764">
    <property type="entry name" value="ENDONUCLEASE_III_1"/>
    <property type="match status" value="1"/>
</dbReference>
<keyword evidence="10 14" id="KW-0408">Iron</keyword>
<dbReference type="SUPFAM" id="SSF48150">
    <property type="entry name" value="DNA-glycosylase"/>
    <property type="match status" value="1"/>
</dbReference>
<evidence type="ECO:0000256" key="1">
    <source>
        <dbReference type="ARBA" id="ARBA00000843"/>
    </source>
</evidence>
<dbReference type="EC" id="3.2.2.31" evidence="4 14"/>
<evidence type="ECO:0000256" key="8">
    <source>
        <dbReference type="ARBA" id="ARBA00022763"/>
    </source>
</evidence>
<dbReference type="STRING" id="1166073.SAMN05192530_103241"/>
<gene>
    <name evidence="16" type="ORF">SAMN05192530_103241</name>
</gene>
<evidence type="ECO:0000256" key="6">
    <source>
        <dbReference type="ARBA" id="ARBA00022485"/>
    </source>
</evidence>
<comment type="function">
    <text evidence="2">Adenine glycosylase active on G-A mispairs. MutY also corrects error-prone DNA synthesis past GO lesions which are due to the oxidatively damaged form of guanine: 7,8-dihydro-8-oxoguanine (8-oxo-dGTP).</text>
</comment>
<keyword evidence="13 14" id="KW-0326">Glycosidase</keyword>
<dbReference type="GO" id="GO:0035485">
    <property type="term" value="F:adenine/guanine mispair binding"/>
    <property type="evidence" value="ECO:0007669"/>
    <property type="project" value="TreeGrafter"/>
</dbReference>
<dbReference type="InterPro" id="IPR011257">
    <property type="entry name" value="DNA_glycosylase"/>
</dbReference>
<evidence type="ECO:0000256" key="4">
    <source>
        <dbReference type="ARBA" id="ARBA00012045"/>
    </source>
</evidence>